<geneLocation type="plasmid" evidence="1">
    <name>CBM2613_p</name>
</geneLocation>
<evidence type="ECO:0000313" key="2">
    <source>
        <dbReference type="EMBL" id="SPD48866.1"/>
    </source>
</evidence>
<reference evidence="2 3" key="2">
    <citation type="submission" date="2018-01" db="EMBL/GenBank/DDBJ databases">
        <authorList>
            <person name="Gaut B.S."/>
            <person name="Morton B.R."/>
            <person name="Clegg M.T."/>
            <person name="Duvall M.R."/>
        </authorList>
    </citation>
    <scope>NUCLEOTIDE SEQUENCE [LARGE SCALE GENOMIC DNA]</scope>
    <source>
        <strain evidence="2">Cupriavidus taiwanensis STM 8555</strain>
        <plasmid evidence="2">I</plasmid>
        <plasmid evidence="3">Plasmid cbm2613_p</plasmid>
    </source>
</reference>
<geneLocation type="plasmid" evidence="3">
    <name>cbm2613_p</name>
</geneLocation>
<dbReference type="Proteomes" id="UP000256952">
    <property type="component" value="Plasmid CBM2613_p"/>
</dbReference>
<geneLocation type="plasmid" evidence="2">
    <name>I</name>
</geneLocation>
<accession>A0A375FH12</accession>
<evidence type="ECO:0000313" key="1">
    <source>
        <dbReference type="EMBL" id="SOZ74401.1"/>
    </source>
</evidence>
<sequence>MSFTAIVFQRADQYKQCERERSCRTSSQTKAFFFAVNPSGGVTVFKAGIGECSLDGLVSNLERIMYSTKTDAQYDVALAAFSDHPDPVGPMLHWV</sequence>
<gene>
    <name evidence="2" type="ORF">CBM2612_P0211</name>
    <name evidence="1" type="ORF">CBM2613_P10046</name>
</gene>
<dbReference type="EMBL" id="LT984809">
    <property type="protein sequence ID" value="SPD48866.1"/>
    <property type="molecule type" value="Genomic_DNA"/>
</dbReference>
<proteinExistence type="predicted"/>
<name>A0A375FH12_9BURK</name>
<keyword evidence="1" id="KW-0614">Plasmid</keyword>
<protein>
    <submittedName>
        <fullName evidence="1">Uncharacterized protein</fullName>
    </submittedName>
</protein>
<dbReference type="RefSeq" id="WP_231942345.1">
    <property type="nucleotide sequence ID" value="NZ_LT976979.1"/>
</dbReference>
<evidence type="ECO:0000313" key="3">
    <source>
        <dbReference type="Proteomes" id="UP000256952"/>
    </source>
</evidence>
<dbReference type="AlphaFoldDB" id="A0A375FH12"/>
<dbReference type="EMBL" id="LT976981">
    <property type="protein sequence ID" value="SOZ74401.1"/>
    <property type="molecule type" value="Genomic_DNA"/>
</dbReference>
<organism evidence="1 3">
    <name type="scientific">Cupriavidus taiwanensis</name>
    <dbReference type="NCBI Taxonomy" id="164546"/>
    <lineage>
        <taxon>Bacteria</taxon>
        <taxon>Pseudomonadati</taxon>
        <taxon>Pseudomonadota</taxon>
        <taxon>Betaproteobacteria</taxon>
        <taxon>Burkholderiales</taxon>
        <taxon>Burkholderiaceae</taxon>
        <taxon>Cupriavidus</taxon>
    </lineage>
</organism>
<reference evidence="1" key="1">
    <citation type="submission" date="2018-01" db="EMBL/GenBank/DDBJ databases">
        <authorList>
            <person name="Clerissi C."/>
        </authorList>
    </citation>
    <scope>NUCLEOTIDE SEQUENCE</scope>
    <source>
        <strain evidence="1">Cupriavidus taiwanensis STM 8556</strain>
        <plasmid evidence="1">CBM2613_p</plasmid>
    </source>
</reference>